<feature type="compositionally biased region" description="Polar residues" evidence="1">
    <location>
        <begin position="37"/>
        <end position="49"/>
    </location>
</feature>
<dbReference type="RefSeq" id="WP_216965944.1">
    <property type="nucleotide sequence ID" value="NZ_JAHOPB010000003.1"/>
</dbReference>
<protein>
    <recommendedName>
        <fullName evidence="5">PepSY domain-containing protein</fullName>
    </recommendedName>
</protein>
<keyword evidence="4" id="KW-1185">Reference proteome</keyword>
<feature type="signal peptide" evidence="2">
    <location>
        <begin position="1"/>
        <end position="21"/>
    </location>
</feature>
<evidence type="ECO:0000256" key="1">
    <source>
        <dbReference type="SAM" id="MobiDB-lite"/>
    </source>
</evidence>
<name>A0ABS6IQ88_9HYPH</name>
<evidence type="ECO:0000313" key="3">
    <source>
        <dbReference type="EMBL" id="MBU8876779.1"/>
    </source>
</evidence>
<proteinExistence type="predicted"/>
<gene>
    <name evidence="3" type="ORF">KQ910_23595</name>
</gene>
<organism evidence="3 4">
    <name type="scientific">Reyranella humidisoli</name>
    <dbReference type="NCBI Taxonomy" id="2849149"/>
    <lineage>
        <taxon>Bacteria</taxon>
        <taxon>Pseudomonadati</taxon>
        <taxon>Pseudomonadota</taxon>
        <taxon>Alphaproteobacteria</taxon>
        <taxon>Hyphomicrobiales</taxon>
        <taxon>Reyranellaceae</taxon>
        <taxon>Reyranella</taxon>
    </lineage>
</organism>
<feature type="compositionally biased region" description="Low complexity" evidence="1">
    <location>
        <begin position="50"/>
        <end position="61"/>
    </location>
</feature>
<evidence type="ECO:0000256" key="2">
    <source>
        <dbReference type="SAM" id="SignalP"/>
    </source>
</evidence>
<feature type="chain" id="PRO_5046778985" description="PepSY domain-containing protein" evidence="2">
    <location>
        <begin position="22"/>
        <end position="109"/>
    </location>
</feature>
<evidence type="ECO:0000313" key="4">
    <source>
        <dbReference type="Proteomes" id="UP000727907"/>
    </source>
</evidence>
<evidence type="ECO:0008006" key="5">
    <source>
        <dbReference type="Google" id="ProtNLM"/>
    </source>
</evidence>
<accession>A0ABS6IQ88</accession>
<feature type="region of interest" description="Disordered" evidence="1">
    <location>
        <begin position="22"/>
        <end position="61"/>
    </location>
</feature>
<comment type="caution">
    <text evidence="3">The sequence shown here is derived from an EMBL/GenBank/DDBJ whole genome shotgun (WGS) entry which is preliminary data.</text>
</comment>
<dbReference type="EMBL" id="JAHOPB010000003">
    <property type="protein sequence ID" value="MBU8876779.1"/>
    <property type="molecule type" value="Genomic_DNA"/>
</dbReference>
<reference evidence="3 4" key="1">
    <citation type="submission" date="2021-06" db="EMBL/GenBank/DDBJ databases">
        <authorList>
            <person name="Lee D.H."/>
        </authorList>
    </citation>
    <scope>NUCLEOTIDE SEQUENCE [LARGE SCALE GENOMIC DNA]</scope>
    <source>
        <strain evidence="3 4">MMS21-HV4-11</strain>
    </source>
</reference>
<dbReference type="Proteomes" id="UP000727907">
    <property type="component" value="Unassembled WGS sequence"/>
</dbReference>
<sequence>MKKLVTLAVIASTTIGGAAWAQTMQPSTPAGRDMNSMPGQTSNPNTNLPATSSNATAAEAAAKSQIEAKGYNGIKSLTRDTAGNWTGKAMRNNVEVAVTLDTNGNIREQ</sequence>
<keyword evidence="2" id="KW-0732">Signal</keyword>